<name>A0AAV7QG27_PLEWA</name>
<gene>
    <name evidence="2" type="ORF">NDU88_005583</name>
</gene>
<sequence>MVSRSHGYEDKGPSAPLPVYEPLRRGLRQRLTMWRAARASAGLMMGRNRPYRPGTDSLAPRTQQTQSNTGAPQDLSVQAILAAHTKKFDDILRAVQSIKSTLEPKIDALCIDMGHLRKEHKKLKERVTSMEGEVTEMRPPIATTTQHVRDLQRELQWLMRWLAGHNLHELDTAVARGGATGLLIRLLSPGPDTPVVETNLLLRNAERCWFKYIRRSGRVAPYAPQFPLWVLLGVDPTQHRLTTIVWERVGITDWGDLFDDNMLMPFIDLLSDFSLSLTLP</sequence>
<evidence type="ECO:0000313" key="2">
    <source>
        <dbReference type="EMBL" id="KAJ1139208.1"/>
    </source>
</evidence>
<evidence type="ECO:0000256" key="1">
    <source>
        <dbReference type="SAM" id="MobiDB-lite"/>
    </source>
</evidence>
<accession>A0AAV7QG27</accession>
<comment type="caution">
    <text evidence="2">The sequence shown here is derived from an EMBL/GenBank/DDBJ whole genome shotgun (WGS) entry which is preliminary data.</text>
</comment>
<dbReference type="Proteomes" id="UP001066276">
    <property type="component" value="Chromosome 6"/>
</dbReference>
<feature type="compositionally biased region" description="Polar residues" evidence="1">
    <location>
        <begin position="60"/>
        <end position="71"/>
    </location>
</feature>
<feature type="compositionally biased region" description="Basic and acidic residues" evidence="1">
    <location>
        <begin position="1"/>
        <end position="12"/>
    </location>
</feature>
<reference evidence="2" key="1">
    <citation type="journal article" date="2022" name="bioRxiv">
        <title>Sequencing and chromosome-scale assembly of the giantPleurodeles waltlgenome.</title>
        <authorList>
            <person name="Brown T."/>
            <person name="Elewa A."/>
            <person name="Iarovenko S."/>
            <person name="Subramanian E."/>
            <person name="Araus A.J."/>
            <person name="Petzold A."/>
            <person name="Susuki M."/>
            <person name="Suzuki K.-i.T."/>
            <person name="Hayashi T."/>
            <person name="Toyoda A."/>
            <person name="Oliveira C."/>
            <person name="Osipova E."/>
            <person name="Leigh N.D."/>
            <person name="Simon A."/>
            <person name="Yun M.H."/>
        </authorList>
    </citation>
    <scope>NUCLEOTIDE SEQUENCE</scope>
    <source>
        <strain evidence="2">20211129_DDA</strain>
        <tissue evidence="2">Liver</tissue>
    </source>
</reference>
<keyword evidence="3" id="KW-1185">Reference proteome</keyword>
<organism evidence="2 3">
    <name type="scientific">Pleurodeles waltl</name>
    <name type="common">Iberian ribbed newt</name>
    <dbReference type="NCBI Taxonomy" id="8319"/>
    <lineage>
        <taxon>Eukaryota</taxon>
        <taxon>Metazoa</taxon>
        <taxon>Chordata</taxon>
        <taxon>Craniata</taxon>
        <taxon>Vertebrata</taxon>
        <taxon>Euteleostomi</taxon>
        <taxon>Amphibia</taxon>
        <taxon>Batrachia</taxon>
        <taxon>Caudata</taxon>
        <taxon>Salamandroidea</taxon>
        <taxon>Salamandridae</taxon>
        <taxon>Pleurodelinae</taxon>
        <taxon>Pleurodeles</taxon>
    </lineage>
</organism>
<protein>
    <submittedName>
        <fullName evidence="2">Uncharacterized protein</fullName>
    </submittedName>
</protein>
<proteinExistence type="predicted"/>
<evidence type="ECO:0000313" key="3">
    <source>
        <dbReference type="Proteomes" id="UP001066276"/>
    </source>
</evidence>
<dbReference type="EMBL" id="JANPWB010000010">
    <property type="protein sequence ID" value="KAJ1139208.1"/>
    <property type="molecule type" value="Genomic_DNA"/>
</dbReference>
<feature type="region of interest" description="Disordered" evidence="1">
    <location>
        <begin position="1"/>
        <end position="20"/>
    </location>
</feature>
<dbReference type="AlphaFoldDB" id="A0AAV7QG27"/>
<feature type="region of interest" description="Disordered" evidence="1">
    <location>
        <begin position="45"/>
        <end position="73"/>
    </location>
</feature>